<accession>A0A5C0UD25</accession>
<dbReference type="Proteomes" id="UP000325155">
    <property type="component" value="Chromosome"/>
</dbReference>
<evidence type="ECO:0000256" key="1">
    <source>
        <dbReference type="ARBA" id="ARBA00022612"/>
    </source>
</evidence>
<name>A0A5C0UD25_9PROT</name>
<sequence length="412" mass="47487">MQQELLREIYDLGLKLLQKQAKEYDWNLHARDSQKIPSWNWRVWLLMAGRGFGKTRTGAESIRKLVSQGYRNICLLGKNKEDVRKIMIEGKSGLLNIYPEHERPKFFASKNILQWPNGAIAQVHSSDSYESLRGPQFDLAWVDELAKFSNLDETWDQLMMTMRLGIPKVIITTTPKPISLLHKLCKRKDTHYTTGNTLDNEKNLSKEYLEYIKDEYGGTSFGKQELDGELLDDMKMWSDENIYRKNKSSMKFSNVIIAIDPAVTNNENSDETGIIVLAMSNDEIFVLEDKSGKYASFDWIKICDQMCEKYKTRTIVAEVNQGGDMIEDLLRIQNPNIDFHGIRSIHNKVTRAQPVVCLYDQGKIFHVGVFEELEEQMKSFPGFSKSPDRVDALVIGINFLRSKKRLARVSII</sequence>
<dbReference type="RefSeq" id="WP_148980772.1">
    <property type="nucleotide sequence ID" value="NZ_CP043315.1"/>
</dbReference>
<dbReference type="AlphaFoldDB" id="A0A5C0UD25"/>
<keyword evidence="1" id="KW-1188">Viral release from host cell</keyword>
<dbReference type="Pfam" id="PF17289">
    <property type="entry name" value="Terminase_6C"/>
    <property type="match status" value="1"/>
</dbReference>
<keyword evidence="4" id="KW-1185">Reference proteome</keyword>
<dbReference type="KEGG" id="cip:FZC35_00815"/>
<organism evidence="3 4">
    <name type="scientific">Candidatus Cytomitobacter indipagum</name>
    <dbReference type="NCBI Taxonomy" id="2601575"/>
    <lineage>
        <taxon>Bacteria</taxon>
        <taxon>Pseudomonadati</taxon>
        <taxon>Pseudomonadota</taxon>
        <taxon>Alphaproteobacteria</taxon>
        <taxon>Holosporales</taxon>
        <taxon>Holosporaceae</taxon>
        <taxon>Candidatus Cytomitobacter</taxon>
    </lineage>
</organism>
<reference evidence="3 4" key="1">
    <citation type="submission" date="2019-08" db="EMBL/GenBank/DDBJ databases">
        <title>Highly reduced genomes of protist endosymbionts show evolutionary convergence.</title>
        <authorList>
            <person name="George E."/>
            <person name="Husnik F."/>
            <person name="Tashyreva D."/>
            <person name="Prokopchuk G."/>
            <person name="Horak A."/>
            <person name="Kwong W.K."/>
            <person name="Lukes J."/>
            <person name="Keeling P.J."/>
        </authorList>
    </citation>
    <scope>NUCLEOTIDE SEQUENCE [LARGE SCALE GENOMIC DNA]</scope>
    <source>
        <strain evidence="3">1605</strain>
    </source>
</reference>
<evidence type="ECO:0000313" key="3">
    <source>
        <dbReference type="EMBL" id="QEK37925.1"/>
    </source>
</evidence>
<proteinExistence type="predicted"/>
<dbReference type="Pfam" id="PF03237">
    <property type="entry name" value="Terminase_6N"/>
    <property type="match status" value="1"/>
</dbReference>
<dbReference type="InterPro" id="IPR027417">
    <property type="entry name" value="P-loop_NTPase"/>
</dbReference>
<dbReference type="EMBL" id="CP043315">
    <property type="protein sequence ID" value="QEK37925.1"/>
    <property type="molecule type" value="Genomic_DNA"/>
</dbReference>
<evidence type="ECO:0000313" key="4">
    <source>
        <dbReference type="Proteomes" id="UP000325155"/>
    </source>
</evidence>
<dbReference type="Gene3D" id="3.30.420.240">
    <property type="match status" value="1"/>
</dbReference>
<dbReference type="InterPro" id="IPR035421">
    <property type="entry name" value="Terminase_6C"/>
</dbReference>
<evidence type="ECO:0000259" key="2">
    <source>
        <dbReference type="Pfam" id="PF17289"/>
    </source>
</evidence>
<dbReference type="OrthoDB" id="4519042at2"/>
<gene>
    <name evidence="3" type="ORF">FZC35_00815</name>
</gene>
<dbReference type="Gene3D" id="3.40.50.300">
    <property type="entry name" value="P-loop containing nucleotide triphosphate hydrolases"/>
    <property type="match status" value="1"/>
</dbReference>
<protein>
    <submittedName>
        <fullName evidence="3">DNA-packaging protein</fullName>
    </submittedName>
</protein>
<feature type="domain" description="Terminase large subunit gp17-like C-terminal" evidence="2">
    <location>
        <begin position="257"/>
        <end position="397"/>
    </location>
</feature>